<dbReference type="InterPro" id="IPR000953">
    <property type="entry name" value="Chromo/chromo_shadow_dom"/>
</dbReference>
<keyword evidence="2" id="KW-0539">Nucleus</keyword>
<dbReference type="EMBL" id="CAJNOI010002926">
    <property type="protein sequence ID" value="CAF1498005.1"/>
    <property type="molecule type" value="Genomic_DNA"/>
</dbReference>
<dbReference type="PROSITE" id="PS00598">
    <property type="entry name" value="CHROMO_1"/>
    <property type="match status" value="1"/>
</dbReference>
<dbReference type="EMBL" id="CAJNOM010003262">
    <property type="protein sequence ID" value="CAF1643595.1"/>
    <property type="molecule type" value="Genomic_DNA"/>
</dbReference>
<evidence type="ECO:0000313" key="5">
    <source>
        <dbReference type="EMBL" id="CAF1498005.1"/>
    </source>
</evidence>
<dbReference type="PANTHER" id="PTHR46727:SF1">
    <property type="entry name" value="E3 SUMO-PROTEIN LIGASE CBX4"/>
    <property type="match status" value="1"/>
</dbReference>
<dbReference type="OrthoDB" id="1918685at2759"/>
<dbReference type="SUPFAM" id="SSF54160">
    <property type="entry name" value="Chromo domain-like"/>
    <property type="match status" value="1"/>
</dbReference>
<proteinExistence type="predicted"/>
<dbReference type="InterPro" id="IPR023780">
    <property type="entry name" value="Chromo_domain"/>
</dbReference>
<comment type="subcellular location">
    <subcellularLocation>
        <location evidence="1">Nucleus</location>
    </subcellularLocation>
</comment>
<dbReference type="PRINTS" id="PR00504">
    <property type="entry name" value="CHROMODOMAIN"/>
</dbReference>
<dbReference type="PROSITE" id="PS50013">
    <property type="entry name" value="CHROMO_2"/>
    <property type="match status" value="1"/>
</dbReference>
<name>A0A815SYA8_9BILA</name>
<gene>
    <name evidence="5" type="ORF">BJG266_LOCUS43004</name>
    <name evidence="6" type="ORF">QVE165_LOCUS59907</name>
</gene>
<evidence type="ECO:0000256" key="1">
    <source>
        <dbReference type="ARBA" id="ARBA00004123"/>
    </source>
</evidence>
<feature type="compositionally biased region" description="Basic residues" evidence="3">
    <location>
        <begin position="87"/>
        <end position="98"/>
    </location>
</feature>
<dbReference type="InterPro" id="IPR016197">
    <property type="entry name" value="Chromo-like_dom_sf"/>
</dbReference>
<dbReference type="Proteomes" id="UP000663832">
    <property type="component" value="Unassembled WGS sequence"/>
</dbReference>
<organism evidence="5 8">
    <name type="scientific">Adineta steineri</name>
    <dbReference type="NCBI Taxonomy" id="433720"/>
    <lineage>
        <taxon>Eukaryota</taxon>
        <taxon>Metazoa</taxon>
        <taxon>Spiralia</taxon>
        <taxon>Gnathifera</taxon>
        <taxon>Rotifera</taxon>
        <taxon>Eurotatoria</taxon>
        <taxon>Bdelloidea</taxon>
        <taxon>Adinetida</taxon>
        <taxon>Adinetidae</taxon>
        <taxon>Adineta</taxon>
    </lineage>
</organism>
<accession>A0A815SYA8</accession>
<dbReference type="InterPro" id="IPR023779">
    <property type="entry name" value="Chromodomain_CS"/>
</dbReference>
<evidence type="ECO:0000313" key="8">
    <source>
        <dbReference type="Proteomes" id="UP000663877"/>
    </source>
</evidence>
<protein>
    <recommendedName>
        <fullName evidence="4">Chromo domain-containing protein</fullName>
    </recommendedName>
</protein>
<dbReference type="InterPro" id="IPR043531">
    <property type="entry name" value="CBX4"/>
</dbReference>
<dbReference type="Gene3D" id="2.40.50.40">
    <property type="match status" value="1"/>
</dbReference>
<evidence type="ECO:0000313" key="7">
    <source>
        <dbReference type="Proteomes" id="UP000663832"/>
    </source>
</evidence>
<dbReference type="Proteomes" id="UP000663877">
    <property type="component" value="Unassembled WGS sequence"/>
</dbReference>
<dbReference type="GO" id="GO:0016925">
    <property type="term" value="P:protein sumoylation"/>
    <property type="evidence" value="ECO:0007669"/>
    <property type="project" value="TreeGrafter"/>
</dbReference>
<feature type="compositionally biased region" description="Polar residues" evidence="3">
    <location>
        <begin position="71"/>
        <end position="86"/>
    </location>
</feature>
<dbReference type="GO" id="GO:0032183">
    <property type="term" value="F:SUMO binding"/>
    <property type="evidence" value="ECO:0007669"/>
    <property type="project" value="TreeGrafter"/>
</dbReference>
<dbReference type="PANTHER" id="PTHR46727">
    <property type="entry name" value="E3 SUMO-PROTEIN LIGASE CBX4"/>
    <property type="match status" value="1"/>
</dbReference>
<dbReference type="AlphaFoldDB" id="A0A815SYA8"/>
<feature type="region of interest" description="Disordered" evidence="3">
    <location>
        <begin position="59"/>
        <end position="98"/>
    </location>
</feature>
<dbReference type="GO" id="GO:0035102">
    <property type="term" value="C:PRC1 complex"/>
    <property type="evidence" value="ECO:0007669"/>
    <property type="project" value="TreeGrafter"/>
</dbReference>
<dbReference type="GO" id="GO:0061665">
    <property type="term" value="F:SUMO ligase activity"/>
    <property type="evidence" value="ECO:0007669"/>
    <property type="project" value="TreeGrafter"/>
</dbReference>
<dbReference type="Pfam" id="PF00385">
    <property type="entry name" value="Chromo"/>
    <property type="match status" value="1"/>
</dbReference>
<evidence type="ECO:0000259" key="4">
    <source>
        <dbReference type="PROSITE" id="PS50013"/>
    </source>
</evidence>
<feature type="domain" description="Chromo" evidence="4">
    <location>
        <begin position="10"/>
        <end position="68"/>
    </location>
</feature>
<sequence>MPEDKEAPVYTAEKILLKRIRKGKVEYYIKWKGWAAKWNTWEPEKHILDKLLIEDFNNRNRKQQKSKSLDRNNVNKRQTIAKNRANNSRRTRHLQSSS</sequence>
<evidence type="ECO:0000256" key="3">
    <source>
        <dbReference type="SAM" id="MobiDB-lite"/>
    </source>
</evidence>
<reference evidence="5" key="1">
    <citation type="submission" date="2021-02" db="EMBL/GenBank/DDBJ databases">
        <authorList>
            <person name="Nowell W R."/>
        </authorList>
    </citation>
    <scope>NUCLEOTIDE SEQUENCE</scope>
</reference>
<dbReference type="SMART" id="SM00298">
    <property type="entry name" value="CHROMO"/>
    <property type="match status" value="1"/>
</dbReference>
<dbReference type="GO" id="GO:0000122">
    <property type="term" value="P:negative regulation of transcription by RNA polymerase II"/>
    <property type="evidence" value="ECO:0007669"/>
    <property type="project" value="TreeGrafter"/>
</dbReference>
<evidence type="ECO:0000313" key="6">
    <source>
        <dbReference type="EMBL" id="CAF1643595.1"/>
    </source>
</evidence>
<evidence type="ECO:0000256" key="2">
    <source>
        <dbReference type="ARBA" id="ARBA00023242"/>
    </source>
</evidence>
<comment type="caution">
    <text evidence="5">The sequence shown here is derived from an EMBL/GenBank/DDBJ whole genome shotgun (WGS) entry which is preliminary data.</text>
</comment>
<dbReference type="InterPro" id="IPR017984">
    <property type="entry name" value="Chromo_dom_subgr"/>
</dbReference>
<keyword evidence="7" id="KW-1185">Reference proteome</keyword>
<feature type="non-terminal residue" evidence="5">
    <location>
        <position position="1"/>
    </location>
</feature>